<reference evidence="2" key="1">
    <citation type="submission" date="2015-12" db="EMBL/GenBank/DDBJ databases">
        <title>Gene expression during late stages of embryo sac development: a critical building block for successful pollen-pistil interactions.</title>
        <authorList>
            <person name="Liu Y."/>
            <person name="Joly V."/>
            <person name="Sabar M."/>
            <person name="Matton D.P."/>
        </authorList>
    </citation>
    <scope>NUCLEOTIDE SEQUENCE</scope>
</reference>
<organism evidence="2">
    <name type="scientific">Solanum chacoense</name>
    <name type="common">Chaco potato</name>
    <dbReference type="NCBI Taxonomy" id="4108"/>
    <lineage>
        <taxon>Eukaryota</taxon>
        <taxon>Viridiplantae</taxon>
        <taxon>Streptophyta</taxon>
        <taxon>Embryophyta</taxon>
        <taxon>Tracheophyta</taxon>
        <taxon>Spermatophyta</taxon>
        <taxon>Magnoliopsida</taxon>
        <taxon>eudicotyledons</taxon>
        <taxon>Gunneridae</taxon>
        <taxon>Pentapetalae</taxon>
        <taxon>asterids</taxon>
        <taxon>lamiids</taxon>
        <taxon>Solanales</taxon>
        <taxon>Solanaceae</taxon>
        <taxon>Solanoideae</taxon>
        <taxon>Solaneae</taxon>
        <taxon>Solanum</taxon>
    </lineage>
</organism>
<dbReference type="EMBL" id="GEDG01031831">
    <property type="protein sequence ID" value="JAP11160.1"/>
    <property type="molecule type" value="Transcribed_RNA"/>
</dbReference>
<evidence type="ECO:0000313" key="2">
    <source>
        <dbReference type="EMBL" id="JAP11160.1"/>
    </source>
</evidence>
<proteinExistence type="predicted"/>
<accession>A0A0V0GSU5</accession>
<dbReference type="AlphaFoldDB" id="A0A0V0GSU5"/>
<sequence>ETQRASFFLSPSDRSHQFDKSGEKPRRPPFPAAPILLPSLFTLFRGFLNLLCTIVLKKEQGILFSNSKISPVSLPNRP</sequence>
<feature type="non-terminal residue" evidence="2">
    <location>
        <position position="1"/>
    </location>
</feature>
<name>A0A0V0GSU5_SOLCH</name>
<feature type="compositionally biased region" description="Basic and acidic residues" evidence="1">
    <location>
        <begin position="13"/>
        <end position="26"/>
    </location>
</feature>
<evidence type="ECO:0000256" key="1">
    <source>
        <dbReference type="SAM" id="MobiDB-lite"/>
    </source>
</evidence>
<feature type="region of interest" description="Disordered" evidence="1">
    <location>
        <begin position="1"/>
        <end position="30"/>
    </location>
</feature>
<protein>
    <submittedName>
        <fullName evidence="2">Putative ovule protein</fullName>
    </submittedName>
</protein>